<dbReference type="RefSeq" id="XP_005779744.1">
    <property type="nucleotide sequence ID" value="XM_005779687.1"/>
</dbReference>
<name>A0A0D3JUY0_EMIH1</name>
<feature type="signal peptide" evidence="2">
    <location>
        <begin position="1"/>
        <end position="22"/>
    </location>
</feature>
<keyword evidence="2" id="KW-0732">Signal</keyword>
<evidence type="ECO:0000313" key="3">
    <source>
        <dbReference type="EnsemblProtists" id="EOD27315"/>
    </source>
</evidence>
<reference evidence="3" key="2">
    <citation type="submission" date="2024-10" db="UniProtKB">
        <authorList>
            <consortium name="EnsemblProtists"/>
        </authorList>
    </citation>
    <scope>IDENTIFICATION</scope>
</reference>
<dbReference type="HOGENOM" id="CLU_2781218_0_0_1"/>
<sequence length="69" mass="7448">MEQPAAMSFLGLLGWLCLTTLAAVALYQAGRSVNRLLSRRQPKASRSPSLPPEVAAAKLRPVREGDDTL</sequence>
<protein>
    <submittedName>
        <fullName evidence="3">Uncharacterized protein</fullName>
    </submittedName>
</protein>
<dbReference type="PaxDb" id="2903-EOD27315"/>
<feature type="chain" id="PRO_5044239380" evidence="2">
    <location>
        <begin position="23"/>
        <end position="69"/>
    </location>
</feature>
<evidence type="ECO:0000256" key="2">
    <source>
        <dbReference type="SAM" id="SignalP"/>
    </source>
</evidence>
<dbReference type="AlphaFoldDB" id="A0A0D3JUY0"/>
<accession>A0A0D3JUY0</accession>
<dbReference type="Proteomes" id="UP000013827">
    <property type="component" value="Unassembled WGS sequence"/>
</dbReference>
<feature type="region of interest" description="Disordered" evidence="1">
    <location>
        <begin position="37"/>
        <end position="69"/>
    </location>
</feature>
<keyword evidence="4" id="KW-1185">Reference proteome</keyword>
<dbReference type="GeneID" id="17272860"/>
<evidence type="ECO:0000313" key="4">
    <source>
        <dbReference type="Proteomes" id="UP000013827"/>
    </source>
</evidence>
<dbReference type="EnsemblProtists" id="EOD27315">
    <property type="protein sequence ID" value="EOD27315"/>
    <property type="gene ID" value="EMIHUDRAFT_366697"/>
</dbReference>
<dbReference type="KEGG" id="ehx:EMIHUDRAFT_366697"/>
<organism evidence="3 4">
    <name type="scientific">Emiliania huxleyi (strain CCMP1516)</name>
    <dbReference type="NCBI Taxonomy" id="280463"/>
    <lineage>
        <taxon>Eukaryota</taxon>
        <taxon>Haptista</taxon>
        <taxon>Haptophyta</taxon>
        <taxon>Prymnesiophyceae</taxon>
        <taxon>Isochrysidales</taxon>
        <taxon>Noelaerhabdaceae</taxon>
        <taxon>Emiliania</taxon>
    </lineage>
</organism>
<reference evidence="4" key="1">
    <citation type="journal article" date="2013" name="Nature">
        <title>Pan genome of the phytoplankton Emiliania underpins its global distribution.</title>
        <authorList>
            <person name="Read B.A."/>
            <person name="Kegel J."/>
            <person name="Klute M.J."/>
            <person name="Kuo A."/>
            <person name="Lefebvre S.C."/>
            <person name="Maumus F."/>
            <person name="Mayer C."/>
            <person name="Miller J."/>
            <person name="Monier A."/>
            <person name="Salamov A."/>
            <person name="Young J."/>
            <person name="Aguilar M."/>
            <person name="Claverie J.M."/>
            <person name="Frickenhaus S."/>
            <person name="Gonzalez K."/>
            <person name="Herman E.K."/>
            <person name="Lin Y.C."/>
            <person name="Napier J."/>
            <person name="Ogata H."/>
            <person name="Sarno A.F."/>
            <person name="Shmutz J."/>
            <person name="Schroeder D."/>
            <person name="de Vargas C."/>
            <person name="Verret F."/>
            <person name="von Dassow P."/>
            <person name="Valentin K."/>
            <person name="Van de Peer Y."/>
            <person name="Wheeler G."/>
            <person name="Dacks J.B."/>
            <person name="Delwiche C.F."/>
            <person name="Dyhrman S.T."/>
            <person name="Glockner G."/>
            <person name="John U."/>
            <person name="Richards T."/>
            <person name="Worden A.Z."/>
            <person name="Zhang X."/>
            <person name="Grigoriev I.V."/>
            <person name="Allen A.E."/>
            <person name="Bidle K."/>
            <person name="Borodovsky M."/>
            <person name="Bowler C."/>
            <person name="Brownlee C."/>
            <person name="Cock J.M."/>
            <person name="Elias M."/>
            <person name="Gladyshev V.N."/>
            <person name="Groth M."/>
            <person name="Guda C."/>
            <person name="Hadaegh A."/>
            <person name="Iglesias-Rodriguez M.D."/>
            <person name="Jenkins J."/>
            <person name="Jones B.M."/>
            <person name="Lawson T."/>
            <person name="Leese F."/>
            <person name="Lindquist E."/>
            <person name="Lobanov A."/>
            <person name="Lomsadze A."/>
            <person name="Malik S.B."/>
            <person name="Marsh M.E."/>
            <person name="Mackinder L."/>
            <person name="Mock T."/>
            <person name="Mueller-Roeber B."/>
            <person name="Pagarete A."/>
            <person name="Parker M."/>
            <person name="Probert I."/>
            <person name="Quesneville H."/>
            <person name="Raines C."/>
            <person name="Rensing S.A."/>
            <person name="Riano-Pachon D.M."/>
            <person name="Richier S."/>
            <person name="Rokitta S."/>
            <person name="Shiraiwa Y."/>
            <person name="Soanes D.M."/>
            <person name="van der Giezen M."/>
            <person name="Wahlund T.M."/>
            <person name="Williams B."/>
            <person name="Wilson W."/>
            <person name="Wolfe G."/>
            <person name="Wurch L.L."/>
        </authorList>
    </citation>
    <scope>NUCLEOTIDE SEQUENCE</scope>
</reference>
<evidence type="ECO:0000256" key="1">
    <source>
        <dbReference type="SAM" id="MobiDB-lite"/>
    </source>
</evidence>
<proteinExistence type="predicted"/>